<dbReference type="AlphaFoldDB" id="B1HSJ1"/>
<organism evidence="1 2">
    <name type="scientific">Lysinibacillus sphaericus (strain C3-41)</name>
    <dbReference type="NCBI Taxonomy" id="444177"/>
    <lineage>
        <taxon>Bacteria</taxon>
        <taxon>Bacillati</taxon>
        <taxon>Bacillota</taxon>
        <taxon>Bacilli</taxon>
        <taxon>Bacillales</taxon>
        <taxon>Bacillaceae</taxon>
        <taxon>Lysinibacillus</taxon>
    </lineage>
</organism>
<dbReference type="SUPFAM" id="SSF56349">
    <property type="entry name" value="DNA breaking-rejoining enzymes"/>
    <property type="match status" value="1"/>
</dbReference>
<sequence length="77" mass="8826">MQQGLEATPNIRNTFLIQLLFNKGLHIGEALALFMEGFIFDHGKGHRIRLVDRRELENGAILKTAEREMYVSPPFSK</sequence>
<gene>
    <name evidence="1" type="ordered locus">Bsph_1868</name>
</gene>
<dbReference type="EnsemblBacteria" id="ACA39462">
    <property type="protein sequence ID" value="ACA39462"/>
    <property type="gene ID" value="Bsph_1868"/>
</dbReference>
<evidence type="ECO:0000313" key="2">
    <source>
        <dbReference type="Proteomes" id="UP000002164"/>
    </source>
</evidence>
<reference evidence="1 2" key="1">
    <citation type="journal article" date="2008" name="J. Bacteriol.">
        <title>Complete genome sequence of the mosquitocidal bacterium Bacillus sphaericus C3-41 and comparison with those of closely related Bacillus species.</title>
        <authorList>
            <person name="Hu X."/>
            <person name="Fan W."/>
            <person name="Han B."/>
            <person name="Liu H."/>
            <person name="Zheng D."/>
            <person name="Li Q."/>
            <person name="Dong W."/>
            <person name="Yan J."/>
            <person name="Gao M."/>
            <person name="Berry C."/>
            <person name="Yuan Z."/>
        </authorList>
    </citation>
    <scope>NUCLEOTIDE SEQUENCE [LARGE SCALE GENOMIC DNA]</scope>
    <source>
        <strain evidence="1 2">C3-41</strain>
    </source>
</reference>
<protein>
    <submittedName>
        <fullName evidence="1">Tn554-related, transposase A</fullName>
    </submittedName>
</protein>
<dbReference type="EMBL" id="CP000817">
    <property type="protein sequence ID" value="ACA39462.1"/>
    <property type="molecule type" value="Genomic_DNA"/>
</dbReference>
<accession>B1HSJ1</accession>
<dbReference type="Proteomes" id="UP000002164">
    <property type="component" value="Chromosome"/>
</dbReference>
<evidence type="ECO:0000313" key="1">
    <source>
        <dbReference type="EMBL" id="ACA39462.1"/>
    </source>
</evidence>
<dbReference type="InterPro" id="IPR011010">
    <property type="entry name" value="DNA_brk_join_enz"/>
</dbReference>
<proteinExistence type="predicted"/>
<name>B1HSJ1_LYSSC</name>
<dbReference type="HOGENOM" id="CLU_2633863_0_0_9"/>
<dbReference type="GO" id="GO:0003677">
    <property type="term" value="F:DNA binding"/>
    <property type="evidence" value="ECO:0007669"/>
    <property type="project" value="InterPro"/>
</dbReference>
<dbReference type="KEGG" id="lsp:Bsph_1868"/>